<sequence>ELDVPKENRDPIATVIELTVDGKAFEIEPVKIVTKSNSVASGKQAKASHVFGNSKQYAPAKAFDDDPETRWATPSGTKAAWLEVDLGKEMTIDQAMINEGNWDRVRGFELQYKVDSQWKTAYAGRKIESTRRFDFDPVTARYFRLNILRAVEGPTIWEMKLFEAK</sequence>
<dbReference type="EMBL" id="BARV01007424">
    <property type="protein sequence ID" value="GAI07799.1"/>
    <property type="molecule type" value="Genomic_DNA"/>
</dbReference>
<dbReference type="AlphaFoldDB" id="X1MN27"/>
<dbReference type="Gene3D" id="2.60.120.260">
    <property type="entry name" value="Galactose-binding domain-like"/>
    <property type="match status" value="1"/>
</dbReference>
<feature type="domain" description="F5/8 type C" evidence="1">
    <location>
        <begin position="27"/>
        <end position="164"/>
    </location>
</feature>
<reference evidence="2" key="1">
    <citation type="journal article" date="2014" name="Front. Microbiol.">
        <title>High frequency of phylogenetically diverse reductive dehalogenase-homologous genes in deep subseafloor sedimentary metagenomes.</title>
        <authorList>
            <person name="Kawai M."/>
            <person name="Futagami T."/>
            <person name="Toyoda A."/>
            <person name="Takaki Y."/>
            <person name="Nishi S."/>
            <person name="Hori S."/>
            <person name="Arai W."/>
            <person name="Tsubouchi T."/>
            <person name="Morono Y."/>
            <person name="Uchiyama I."/>
            <person name="Ito T."/>
            <person name="Fujiyama A."/>
            <person name="Inagaki F."/>
            <person name="Takami H."/>
        </authorList>
    </citation>
    <scope>NUCLEOTIDE SEQUENCE</scope>
    <source>
        <strain evidence="2">Expedition CK06-06</strain>
    </source>
</reference>
<comment type="caution">
    <text evidence="2">The sequence shown here is derived from an EMBL/GenBank/DDBJ whole genome shotgun (WGS) entry which is preliminary data.</text>
</comment>
<feature type="non-terminal residue" evidence="2">
    <location>
        <position position="1"/>
    </location>
</feature>
<dbReference type="InterPro" id="IPR000421">
    <property type="entry name" value="FA58C"/>
</dbReference>
<dbReference type="PROSITE" id="PS50022">
    <property type="entry name" value="FA58C_3"/>
    <property type="match status" value="1"/>
</dbReference>
<organism evidence="2">
    <name type="scientific">marine sediment metagenome</name>
    <dbReference type="NCBI Taxonomy" id="412755"/>
    <lineage>
        <taxon>unclassified sequences</taxon>
        <taxon>metagenomes</taxon>
        <taxon>ecological metagenomes</taxon>
    </lineage>
</organism>
<evidence type="ECO:0000313" key="2">
    <source>
        <dbReference type="EMBL" id="GAI07799.1"/>
    </source>
</evidence>
<dbReference type="Pfam" id="PF00754">
    <property type="entry name" value="F5_F8_type_C"/>
    <property type="match status" value="1"/>
</dbReference>
<gene>
    <name evidence="2" type="ORF">S06H3_15119</name>
</gene>
<dbReference type="InterPro" id="IPR008979">
    <property type="entry name" value="Galactose-bd-like_sf"/>
</dbReference>
<proteinExistence type="predicted"/>
<protein>
    <recommendedName>
        <fullName evidence="1">F5/8 type C domain-containing protein</fullName>
    </recommendedName>
</protein>
<name>X1MN27_9ZZZZ</name>
<evidence type="ECO:0000259" key="1">
    <source>
        <dbReference type="PROSITE" id="PS50022"/>
    </source>
</evidence>
<accession>X1MN27</accession>
<dbReference type="SUPFAM" id="SSF49785">
    <property type="entry name" value="Galactose-binding domain-like"/>
    <property type="match status" value="1"/>
</dbReference>